<dbReference type="PROSITE" id="PS51782">
    <property type="entry name" value="LYSM"/>
    <property type="match status" value="1"/>
</dbReference>
<dbReference type="InterPro" id="IPR050570">
    <property type="entry name" value="Cell_wall_metabolism_enzyme"/>
</dbReference>
<evidence type="ECO:0000256" key="2">
    <source>
        <dbReference type="SAM" id="MobiDB-lite"/>
    </source>
</evidence>
<organism evidence="4">
    <name type="scientific">mine drainage metagenome</name>
    <dbReference type="NCBI Taxonomy" id="410659"/>
    <lineage>
        <taxon>unclassified sequences</taxon>
        <taxon>metagenomes</taxon>
        <taxon>ecological metagenomes</taxon>
    </lineage>
</organism>
<proteinExistence type="inferred from homology"/>
<name>A0A1J5RTA5_9ZZZZ</name>
<dbReference type="Gene3D" id="3.10.350.10">
    <property type="entry name" value="LysM domain"/>
    <property type="match status" value="1"/>
</dbReference>
<comment type="similarity">
    <text evidence="1">Belongs to the E.coli NlpD/Haemophilus LppB family.</text>
</comment>
<gene>
    <name evidence="4" type="primary">nlpD_5</name>
    <name evidence="4" type="ORF">GALL_267680</name>
</gene>
<comment type="caution">
    <text evidence="4">The sequence shown here is derived from an EMBL/GenBank/DDBJ whole genome shotgun (WGS) entry which is preliminary data.</text>
</comment>
<dbReference type="InterPro" id="IPR016047">
    <property type="entry name" value="M23ase_b-sheet_dom"/>
</dbReference>
<feature type="region of interest" description="Disordered" evidence="2">
    <location>
        <begin position="152"/>
        <end position="188"/>
    </location>
</feature>
<dbReference type="PANTHER" id="PTHR21666:SF263">
    <property type="entry name" value="MUREIN HYDROLASE ACTIVATOR NLPD"/>
    <property type="match status" value="1"/>
</dbReference>
<protein>
    <submittedName>
        <fullName evidence="4">Murein hydrolase activator NlpD</fullName>
    </submittedName>
</protein>
<dbReference type="InterPro" id="IPR036779">
    <property type="entry name" value="LysM_dom_sf"/>
</dbReference>
<evidence type="ECO:0000256" key="1">
    <source>
        <dbReference type="ARBA" id="ARBA00038420"/>
    </source>
</evidence>
<dbReference type="Pfam" id="PF01551">
    <property type="entry name" value="Peptidase_M23"/>
    <property type="match status" value="1"/>
</dbReference>
<dbReference type="InterPro" id="IPR018392">
    <property type="entry name" value="LysM"/>
</dbReference>
<sequence length="316" mass="32222">MRLILPLLLTSLLAACSTVSLSPAPVVSKNFTPVGSIMGQSAVTPAQSASAAAAAGPNGPYAGQPGYYTVQPGDTVRRIALQFGQDWHNIVRWNNLGDANVIEVGQVLRVAPPGANPGAVAASPAAPQAFPAAPAASQVAQAYPLAPIPPATSAPASPAAPASVAKPAAAPAPQAPPAGPATTAVTPPKAVAENGGLAWSWPTQGKVIQGYNGSTSKGIDIAGKQGDPILAAANGKVVYAGNELRGFGNLVIIKHNADYISVYAHNEKLLVKDGQDIKRGQQIALMGATDAPRVELHFEVRLRGKPIDPMQVLPPR</sequence>
<dbReference type="PROSITE" id="PS51257">
    <property type="entry name" value="PROKAR_LIPOPROTEIN"/>
    <property type="match status" value="1"/>
</dbReference>
<evidence type="ECO:0000313" key="4">
    <source>
        <dbReference type="EMBL" id="OIQ91301.1"/>
    </source>
</evidence>
<dbReference type="SUPFAM" id="SSF51261">
    <property type="entry name" value="Duplicated hybrid motif"/>
    <property type="match status" value="1"/>
</dbReference>
<dbReference type="GO" id="GO:0004222">
    <property type="term" value="F:metalloendopeptidase activity"/>
    <property type="evidence" value="ECO:0007669"/>
    <property type="project" value="TreeGrafter"/>
</dbReference>
<feature type="compositionally biased region" description="Low complexity" evidence="2">
    <location>
        <begin position="153"/>
        <end position="172"/>
    </location>
</feature>
<dbReference type="Pfam" id="PF01476">
    <property type="entry name" value="LysM"/>
    <property type="match status" value="1"/>
</dbReference>
<keyword evidence="4" id="KW-0378">Hydrolase</keyword>
<dbReference type="SMART" id="SM00257">
    <property type="entry name" value="LysM"/>
    <property type="match status" value="1"/>
</dbReference>
<dbReference type="CDD" id="cd12797">
    <property type="entry name" value="M23_peptidase"/>
    <property type="match status" value="1"/>
</dbReference>
<evidence type="ECO:0000259" key="3">
    <source>
        <dbReference type="PROSITE" id="PS51782"/>
    </source>
</evidence>
<dbReference type="Gene3D" id="2.70.70.10">
    <property type="entry name" value="Glucose Permease (Domain IIA)"/>
    <property type="match status" value="1"/>
</dbReference>
<dbReference type="CDD" id="cd00118">
    <property type="entry name" value="LysM"/>
    <property type="match status" value="1"/>
</dbReference>
<accession>A0A1J5RTA5</accession>
<dbReference type="PANTHER" id="PTHR21666">
    <property type="entry name" value="PEPTIDASE-RELATED"/>
    <property type="match status" value="1"/>
</dbReference>
<feature type="domain" description="LysM" evidence="3">
    <location>
        <begin position="66"/>
        <end position="110"/>
    </location>
</feature>
<reference evidence="4" key="1">
    <citation type="submission" date="2016-10" db="EMBL/GenBank/DDBJ databases">
        <title>Sequence of Gallionella enrichment culture.</title>
        <authorList>
            <person name="Poehlein A."/>
            <person name="Muehling M."/>
            <person name="Daniel R."/>
        </authorList>
    </citation>
    <scope>NUCLEOTIDE SEQUENCE</scope>
</reference>
<dbReference type="AlphaFoldDB" id="A0A1J5RTA5"/>
<dbReference type="EMBL" id="MLJW01000263">
    <property type="protein sequence ID" value="OIQ91301.1"/>
    <property type="molecule type" value="Genomic_DNA"/>
</dbReference>
<dbReference type="InterPro" id="IPR011055">
    <property type="entry name" value="Dup_hybrid_motif"/>
</dbReference>